<dbReference type="OrthoDB" id="10597964at2759"/>
<dbReference type="GO" id="GO:0071108">
    <property type="term" value="P:protein K48-linked deubiquitination"/>
    <property type="evidence" value="ECO:0007669"/>
    <property type="project" value="TreeGrafter"/>
</dbReference>
<dbReference type="PANTHER" id="PTHR18063:SF6">
    <property type="entry name" value="UBIQUITIN CARBOXYL-TERMINAL HYDROLASE"/>
    <property type="match status" value="1"/>
</dbReference>
<evidence type="ECO:0000256" key="1">
    <source>
        <dbReference type="SAM" id="MobiDB-lite"/>
    </source>
</evidence>
<dbReference type="InterPro" id="IPR033979">
    <property type="entry name" value="MINDY_domain"/>
</dbReference>
<feature type="domain" description="MINDY deubiquitinase" evidence="2">
    <location>
        <begin position="167"/>
        <end position="221"/>
    </location>
</feature>
<comment type="caution">
    <text evidence="3">The sequence shown here is derived from an EMBL/GenBank/DDBJ whole genome shotgun (WGS) entry which is preliminary data.</text>
</comment>
<feature type="domain" description="MINDY deubiquitinase" evidence="2">
    <location>
        <begin position="20"/>
        <end position="141"/>
    </location>
</feature>
<dbReference type="GO" id="GO:0004843">
    <property type="term" value="F:cysteine-type deubiquitinase activity"/>
    <property type="evidence" value="ECO:0007669"/>
    <property type="project" value="InterPro"/>
</dbReference>
<keyword evidence="4" id="KW-1185">Reference proteome</keyword>
<evidence type="ECO:0000313" key="3">
    <source>
        <dbReference type="EMBL" id="CAA7057325.1"/>
    </source>
</evidence>
<dbReference type="Proteomes" id="UP000467841">
    <property type="component" value="Unassembled WGS sequence"/>
</dbReference>
<name>A0A6D2KK96_9BRAS</name>
<sequence>MDGKSSSPESDSDRKYSNSKEFSFFGQKKTIVLHSGKGSDLLLPICNALLLKGDVLEDEFLGNWELLEFLREKMESVFPAPSRRSLSLALSKTGDLEDCRPEPLWNKVDSFKKNDCFEILKVLELPIYHGWIVDDQNAEEISCEDLGAKVELSEMEKEMFESRGKETDYGLSILKETLKEQEVCVFVRDNVFHTATKHEDEIYVLITERGLNRDGFLWKKVVGGEMVGEDFQEETEVDEDIEPEAGGTEMVNDDEEEVVNDEDIEAEAGDLDAGDLEIAQQEEEAEMVNEVSTESDSSMETHAGGIHSPNSTLDDPNSSSSTSDS</sequence>
<dbReference type="GO" id="GO:1990380">
    <property type="term" value="F:K48-linked deubiquitinase activity"/>
    <property type="evidence" value="ECO:0007669"/>
    <property type="project" value="InterPro"/>
</dbReference>
<dbReference type="PANTHER" id="PTHR18063">
    <property type="entry name" value="NF-E2 INDUCIBLE PROTEIN"/>
    <property type="match status" value="1"/>
</dbReference>
<dbReference type="GO" id="GO:0016807">
    <property type="term" value="F:cysteine-type carboxypeptidase activity"/>
    <property type="evidence" value="ECO:0007669"/>
    <property type="project" value="TreeGrafter"/>
</dbReference>
<dbReference type="EMBL" id="CACVBM020001684">
    <property type="protein sequence ID" value="CAA7057325.1"/>
    <property type="molecule type" value="Genomic_DNA"/>
</dbReference>
<dbReference type="Pfam" id="PF04424">
    <property type="entry name" value="MINDY_DUB"/>
    <property type="match status" value="2"/>
</dbReference>
<evidence type="ECO:0000313" key="4">
    <source>
        <dbReference type="Proteomes" id="UP000467841"/>
    </source>
</evidence>
<evidence type="ECO:0000259" key="2">
    <source>
        <dbReference type="Pfam" id="PF04424"/>
    </source>
</evidence>
<dbReference type="GO" id="GO:0071944">
    <property type="term" value="C:cell periphery"/>
    <property type="evidence" value="ECO:0007669"/>
    <property type="project" value="TreeGrafter"/>
</dbReference>
<organism evidence="3 4">
    <name type="scientific">Microthlaspi erraticum</name>
    <dbReference type="NCBI Taxonomy" id="1685480"/>
    <lineage>
        <taxon>Eukaryota</taxon>
        <taxon>Viridiplantae</taxon>
        <taxon>Streptophyta</taxon>
        <taxon>Embryophyta</taxon>
        <taxon>Tracheophyta</taxon>
        <taxon>Spermatophyta</taxon>
        <taxon>Magnoliopsida</taxon>
        <taxon>eudicotyledons</taxon>
        <taxon>Gunneridae</taxon>
        <taxon>Pentapetalae</taxon>
        <taxon>rosids</taxon>
        <taxon>malvids</taxon>
        <taxon>Brassicales</taxon>
        <taxon>Brassicaceae</taxon>
        <taxon>Coluteocarpeae</taxon>
        <taxon>Microthlaspi</taxon>
    </lineage>
</organism>
<feature type="region of interest" description="Disordered" evidence="1">
    <location>
        <begin position="283"/>
        <end position="325"/>
    </location>
</feature>
<protein>
    <recommendedName>
        <fullName evidence="2">MINDY deubiquitinase domain-containing protein</fullName>
    </recommendedName>
</protein>
<reference evidence="3" key="1">
    <citation type="submission" date="2020-01" db="EMBL/GenBank/DDBJ databases">
        <authorList>
            <person name="Mishra B."/>
        </authorList>
    </citation>
    <scope>NUCLEOTIDE SEQUENCE [LARGE SCALE GENOMIC DNA]</scope>
</reference>
<gene>
    <name evidence="3" type="ORF">MERR_LOCUS44561</name>
</gene>
<accession>A0A6D2KK96</accession>
<dbReference type="AlphaFoldDB" id="A0A6D2KK96"/>
<feature type="compositionally biased region" description="Low complexity" evidence="1">
    <location>
        <begin position="308"/>
        <end position="325"/>
    </location>
</feature>
<proteinExistence type="predicted"/>
<dbReference type="GO" id="GO:0005829">
    <property type="term" value="C:cytosol"/>
    <property type="evidence" value="ECO:0007669"/>
    <property type="project" value="TreeGrafter"/>
</dbReference>
<feature type="compositionally biased region" description="Polar residues" evidence="1">
    <location>
        <begin position="290"/>
        <end position="300"/>
    </location>
</feature>
<dbReference type="InterPro" id="IPR007518">
    <property type="entry name" value="MINDY"/>
</dbReference>